<dbReference type="Proteomes" id="UP000305888">
    <property type="component" value="Plasmid pD4M1B"/>
</dbReference>
<dbReference type="InterPro" id="IPR013131">
    <property type="entry name" value="Mannitol_DH_N"/>
</dbReference>
<proteinExistence type="predicted"/>
<feature type="domain" description="Mannitol dehydrogenase N-terminal" evidence="3">
    <location>
        <begin position="5"/>
        <end position="218"/>
    </location>
</feature>
<geneLocation type="plasmid" evidence="6">
    <name>pd4m1b</name>
</geneLocation>
<dbReference type="Pfam" id="PF01232">
    <property type="entry name" value="Mannitol_dh"/>
    <property type="match status" value="1"/>
</dbReference>
<dbReference type="Gene3D" id="3.40.50.720">
    <property type="entry name" value="NAD(P)-binding Rossmann-like Domain"/>
    <property type="match status" value="1"/>
</dbReference>
<dbReference type="InterPro" id="IPR008927">
    <property type="entry name" value="6-PGluconate_DH-like_C_sf"/>
</dbReference>
<sequence length="367" mass="39415">MKTPVLQFGTSRFLQAHADLFFAEAETPLAVTVVQSSGDASRAKRLAALAAPEGYPVRIRGLEEGRVIDEERRVISVKRTLSTATDWEEVTRVFIEEAEIVISNTGDAGYAPQPEDGAPAFTQAMSFPAKLCHLLAARFAAGAEPLIVMPMELVPENGRVLRARVLEIAAANAASPALTDWIGQQVIWASSLVDRIVSEPLEPAGAVAEPYALWAIEAAPGLSAPCVHPCVQLVPDLEEIERLKLHILNLGHTSLVDMWQRRGAEAGAVVRDFIAIPEVRAELDAIFAEEVIPGFAAAGRGAQAEAYLATTLERFANPFLDHRISDIAQNHAQKVARRITAFVDWAAANGGPAGMPRLAAITARSGQ</sequence>
<keyword evidence="5" id="KW-0614">Plasmid</keyword>
<dbReference type="KEGG" id="ppru:FDP22_21110"/>
<dbReference type="PANTHER" id="PTHR30524">
    <property type="entry name" value="MANNITOL-1-PHOSPHATE 5-DEHYDROGENASE"/>
    <property type="match status" value="1"/>
</dbReference>
<name>A0A5B8G0X9_9RHOB</name>
<keyword evidence="2" id="KW-0520">NAD</keyword>
<dbReference type="Gene3D" id="1.10.1040.10">
    <property type="entry name" value="N-(1-d-carboxylethyl)-l-norvaline Dehydrogenase, domain 2"/>
    <property type="match status" value="1"/>
</dbReference>
<keyword evidence="6" id="KW-1185">Reference proteome</keyword>
<organism evidence="5 6">
    <name type="scientific">Paroceanicella profunda</name>
    <dbReference type="NCBI Taxonomy" id="2579971"/>
    <lineage>
        <taxon>Bacteria</taxon>
        <taxon>Pseudomonadati</taxon>
        <taxon>Pseudomonadota</taxon>
        <taxon>Alphaproteobacteria</taxon>
        <taxon>Rhodobacterales</taxon>
        <taxon>Paracoccaceae</taxon>
        <taxon>Paroceanicella</taxon>
    </lineage>
</organism>
<dbReference type="AlphaFoldDB" id="A0A5B8G0X9"/>
<keyword evidence="1" id="KW-0560">Oxidoreductase</keyword>
<evidence type="ECO:0000313" key="6">
    <source>
        <dbReference type="Proteomes" id="UP000305888"/>
    </source>
</evidence>
<dbReference type="EMBL" id="CP040820">
    <property type="protein sequence ID" value="QDL94375.1"/>
    <property type="molecule type" value="Genomic_DNA"/>
</dbReference>
<evidence type="ECO:0000259" key="3">
    <source>
        <dbReference type="Pfam" id="PF01232"/>
    </source>
</evidence>
<evidence type="ECO:0000256" key="2">
    <source>
        <dbReference type="ARBA" id="ARBA00023027"/>
    </source>
</evidence>
<gene>
    <name evidence="5" type="ORF">FDP22_21110</name>
</gene>
<accession>A0A5B8G0X9</accession>
<reference evidence="5 6" key="1">
    <citation type="submission" date="2019-06" db="EMBL/GenBank/DDBJ databases">
        <title>Genome sequence of Rhodobacteraceae bacterium D4M1.</title>
        <authorList>
            <person name="Cao J."/>
        </authorList>
    </citation>
    <scope>NUCLEOTIDE SEQUENCE [LARGE SCALE GENOMIC DNA]</scope>
    <source>
        <strain evidence="5 6">D4M1</strain>
        <plasmid evidence="6">pd4m1b</plasmid>
    </source>
</reference>
<protein>
    <submittedName>
        <fullName evidence="5">Mannitol dehydrogenase family protein</fullName>
    </submittedName>
</protein>
<evidence type="ECO:0000313" key="5">
    <source>
        <dbReference type="EMBL" id="QDL94375.1"/>
    </source>
</evidence>
<dbReference type="SUPFAM" id="SSF48179">
    <property type="entry name" value="6-phosphogluconate dehydrogenase C-terminal domain-like"/>
    <property type="match status" value="1"/>
</dbReference>
<evidence type="ECO:0000259" key="4">
    <source>
        <dbReference type="Pfam" id="PF08125"/>
    </source>
</evidence>
<evidence type="ECO:0000256" key="1">
    <source>
        <dbReference type="ARBA" id="ARBA00023002"/>
    </source>
</evidence>
<dbReference type="InterPro" id="IPR013328">
    <property type="entry name" value="6PGD_dom2"/>
</dbReference>
<dbReference type="PANTHER" id="PTHR30524:SF0">
    <property type="entry name" value="ALTRONATE OXIDOREDUCTASE-RELATED"/>
    <property type="match status" value="1"/>
</dbReference>
<dbReference type="Pfam" id="PF08125">
    <property type="entry name" value="Mannitol_dh_C"/>
    <property type="match status" value="1"/>
</dbReference>
<dbReference type="InterPro" id="IPR036291">
    <property type="entry name" value="NAD(P)-bd_dom_sf"/>
</dbReference>
<dbReference type="InterPro" id="IPR013118">
    <property type="entry name" value="Mannitol_DH_C"/>
</dbReference>
<dbReference type="SUPFAM" id="SSF51735">
    <property type="entry name" value="NAD(P)-binding Rossmann-fold domains"/>
    <property type="match status" value="1"/>
</dbReference>
<dbReference type="RefSeq" id="WP_138576156.1">
    <property type="nucleotide sequence ID" value="NZ_CP040820.1"/>
</dbReference>
<feature type="domain" description="Mannitol dehydrogenase C-terminal" evidence="4">
    <location>
        <begin position="236"/>
        <end position="351"/>
    </location>
</feature>
<dbReference type="OrthoDB" id="271711at2"/>
<dbReference type="GO" id="GO:0016491">
    <property type="term" value="F:oxidoreductase activity"/>
    <property type="evidence" value="ECO:0007669"/>
    <property type="project" value="UniProtKB-KW"/>
</dbReference>